<organism evidence="1 2">
    <name type="scientific">Sphingomonas suaedae</name>
    <dbReference type="NCBI Taxonomy" id="2599297"/>
    <lineage>
        <taxon>Bacteria</taxon>
        <taxon>Pseudomonadati</taxon>
        <taxon>Pseudomonadota</taxon>
        <taxon>Alphaproteobacteria</taxon>
        <taxon>Sphingomonadales</taxon>
        <taxon>Sphingomonadaceae</taxon>
        <taxon>Sphingomonas</taxon>
    </lineage>
</organism>
<sequence>MPPSPTHFRRFAAIDWSGAKGARHPGIAIGVCDSGDAAPVLVSPPGGLWSRAEVLDWVRAHADIPMLIGFDFSFSAPFLARGAHLPGETASTTARQLWAHVDAASDETDLGAAGFLEARRGTHFYLGAADGTKADFLHWRACEVAHDGSTKPSTVFDAIGAAQVAKASFAGMRLLHRLDGRVPVWPFDPVPDRGAVVVEIYTAIAARAAGLRKGRSKLRDATALDAGLAALGSRPHAPLERYTDHATDALLTAAWLRRAANDATLWHPPAMTREIAVSEGWTFGIA</sequence>
<dbReference type="OrthoDB" id="7388866at2"/>
<dbReference type="KEGG" id="ssua:FPZ54_06610"/>
<keyword evidence="2" id="KW-1185">Reference proteome</keyword>
<gene>
    <name evidence="1" type="ORF">FPZ54_06610</name>
</gene>
<dbReference type="AlphaFoldDB" id="A0A518RE43"/>
<evidence type="ECO:0000313" key="1">
    <source>
        <dbReference type="EMBL" id="QDX25722.1"/>
    </source>
</evidence>
<dbReference type="Proteomes" id="UP000318055">
    <property type="component" value="Chromosome"/>
</dbReference>
<accession>A0A518RE43</accession>
<evidence type="ECO:0000313" key="2">
    <source>
        <dbReference type="Proteomes" id="UP000318055"/>
    </source>
</evidence>
<proteinExistence type="predicted"/>
<dbReference type="RefSeq" id="WP_145845894.1">
    <property type="nucleotide sequence ID" value="NZ_CP042239.1"/>
</dbReference>
<reference evidence="1 2" key="1">
    <citation type="submission" date="2019-07" db="EMBL/GenBank/DDBJ databases">
        <title>Sphingomonas alkalisoli sp. nov., isolated from rhizosphere soil of Suaedae salsa.</title>
        <authorList>
            <person name="Zhang H."/>
            <person name="Xu L."/>
            <person name="Zhang J.-X."/>
            <person name="Sun J.-Q."/>
        </authorList>
    </citation>
    <scope>NUCLEOTIDE SEQUENCE [LARGE SCALE GENOMIC DNA]</scope>
    <source>
        <strain evidence="1 2">XS-10</strain>
    </source>
</reference>
<protein>
    <recommendedName>
        <fullName evidence="3">DUF429 domain-containing protein</fullName>
    </recommendedName>
</protein>
<name>A0A518RE43_9SPHN</name>
<evidence type="ECO:0008006" key="3">
    <source>
        <dbReference type="Google" id="ProtNLM"/>
    </source>
</evidence>
<dbReference type="EMBL" id="CP042239">
    <property type="protein sequence ID" value="QDX25722.1"/>
    <property type="molecule type" value="Genomic_DNA"/>
</dbReference>